<feature type="region of interest" description="Disordered" evidence="4">
    <location>
        <begin position="62"/>
        <end position="98"/>
    </location>
</feature>
<organism evidence="6 7">
    <name type="scientific">Albula glossodonta</name>
    <name type="common">roundjaw bonefish</name>
    <dbReference type="NCBI Taxonomy" id="121402"/>
    <lineage>
        <taxon>Eukaryota</taxon>
        <taxon>Metazoa</taxon>
        <taxon>Chordata</taxon>
        <taxon>Craniata</taxon>
        <taxon>Vertebrata</taxon>
        <taxon>Euteleostomi</taxon>
        <taxon>Actinopterygii</taxon>
        <taxon>Neopterygii</taxon>
        <taxon>Teleostei</taxon>
        <taxon>Albuliformes</taxon>
        <taxon>Albulidae</taxon>
        <taxon>Albula</taxon>
    </lineage>
</organism>
<dbReference type="GO" id="GO:0005829">
    <property type="term" value="C:cytosol"/>
    <property type="evidence" value="ECO:0007669"/>
    <property type="project" value="TreeGrafter"/>
</dbReference>
<dbReference type="Pfam" id="PF02204">
    <property type="entry name" value="VPS9"/>
    <property type="match status" value="1"/>
</dbReference>
<dbReference type="InterPro" id="IPR041545">
    <property type="entry name" value="DUF5601"/>
</dbReference>
<dbReference type="Pfam" id="PF01754">
    <property type="entry name" value="zf-A20"/>
    <property type="match status" value="1"/>
</dbReference>
<dbReference type="InterPro" id="IPR045046">
    <property type="entry name" value="Vps9-like"/>
</dbReference>
<dbReference type="PROSITE" id="PS51036">
    <property type="entry name" value="ZF_A20"/>
    <property type="match status" value="1"/>
</dbReference>
<evidence type="ECO:0000259" key="5">
    <source>
        <dbReference type="PROSITE" id="PS51036"/>
    </source>
</evidence>
<protein>
    <recommendedName>
        <fullName evidence="5">A20-type domain-containing protein</fullName>
    </recommendedName>
</protein>
<keyword evidence="1" id="KW-0479">Metal-binding</keyword>
<dbReference type="Gene3D" id="1.20.5.4770">
    <property type="match status" value="1"/>
</dbReference>
<gene>
    <name evidence="6" type="ORF">JZ751_002070</name>
</gene>
<dbReference type="OrthoDB" id="300289at2759"/>
<evidence type="ECO:0000256" key="2">
    <source>
        <dbReference type="ARBA" id="ARBA00022771"/>
    </source>
</evidence>
<keyword evidence="3" id="KW-0862">Zinc</keyword>
<feature type="region of interest" description="Disordered" evidence="4">
    <location>
        <begin position="398"/>
        <end position="438"/>
    </location>
</feature>
<dbReference type="PANTHER" id="PTHR23101:SF126">
    <property type="entry name" value="RAB5 GDP_GTP EXCHANGE FACTOR"/>
    <property type="match status" value="1"/>
</dbReference>
<reference evidence="6" key="1">
    <citation type="thesis" date="2021" institute="BYU ScholarsArchive" country="Provo, UT, USA">
        <title>Applications of and Algorithms for Genome Assembly and Genomic Analyses with an Emphasis on Marine Teleosts.</title>
        <authorList>
            <person name="Pickett B.D."/>
        </authorList>
    </citation>
    <scope>NUCLEOTIDE SEQUENCE</scope>
    <source>
        <strain evidence="6">HI-2016</strain>
    </source>
</reference>
<accession>A0A8T2P6Z6</accession>
<dbReference type="InterPro" id="IPR003123">
    <property type="entry name" value="VPS9"/>
</dbReference>
<dbReference type="Gene3D" id="1.20.1050.80">
    <property type="entry name" value="VPS9 domain"/>
    <property type="match status" value="1"/>
</dbReference>
<dbReference type="GO" id="GO:0003677">
    <property type="term" value="F:DNA binding"/>
    <property type="evidence" value="ECO:0007669"/>
    <property type="project" value="InterPro"/>
</dbReference>
<dbReference type="Pfam" id="PF18151">
    <property type="entry name" value="DUF5601"/>
    <property type="match status" value="1"/>
</dbReference>
<evidence type="ECO:0000256" key="3">
    <source>
        <dbReference type="ARBA" id="ARBA00022833"/>
    </source>
</evidence>
<dbReference type="Gene3D" id="1.10.246.120">
    <property type="match status" value="1"/>
</dbReference>
<evidence type="ECO:0000313" key="7">
    <source>
        <dbReference type="Proteomes" id="UP000824540"/>
    </source>
</evidence>
<dbReference type="EMBL" id="JAFBMS010000011">
    <property type="protein sequence ID" value="KAG9348335.1"/>
    <property type="molecule type" value="Genomic_DNA"/>
</dbReference>
<evidence type="ECO:0000256" key="1">
    <source>
        <dbReference type="ARBA" id="ARBA00022723"/>
    </source>
</evidence>
<dbReference type="GO" id="GO:0030139">
    <property type="term" value="C:endocytic vesicle"/>
    <property type="evidence" value="ECO:0007669"/>
    <property type="project" value="TreeGrafter"/>
</dbReference>
<dbReference type="AlphaFoldDB" id="A0A8T2P6Z6"/>
<dbReference type="InterPro" id="IPR002653">
    <property type="entry name" value="Znf_A20"/>
</dbReference>
<dbReference type="GO" id="GO:0031267">
    <property type="term" value="F:small GTPase binding"/>
    <property type="evidence" value="ECO:0007669"/>
    <property type="project" value="TreeGrafter"/>
</dbReference>
<dbReference type="GO" id="GO:0008270">
    <property type="term" value="F:zinc ion binding"/>
    <property type="evidence" value="ECO:0007669"/>
    <property type="project" value="UniProtKB-KW"/>
</dbReference>
<dbReference type="GO" id="GO:0005085">
    <property type="term" value="F:guanyl-nucleotide exchange factor activity"/>
    <property type="evidence" value="ECO:0007669"/>
    <property type="project" value="InterPro"/>
</dbReference>
<feature type="compositionally biased region" description="Low complexity" evidence="4">
    <location>
        <begin position="406"/>
        <end position="416"/>
    </location>
</feature>
<comment type="caution">
    <text evidence="6">The sequence shown here is derived from an EMBL/GenBank/DDBJ whole genome shotgun (WGS) entry which is preliminary data.</text>
</comment>
<dbReference type="GO" id="GO:0016192">
    <property type="term" value="P:vesicle-mediated transport"/>
    <property type="evidence" value="ECO:0007669"/>
    <property type="project" value="InterPro"/>
</dbReference>
<dbReference type="Proteomes" id="UP000824540">
    <property type="component" value="Unassembled WGS sequence"/>
</dbReference>
<dbReference type="SMART" id="SM00259">
    <property type="entry name" value="ZnF_A20"/>
    <property type="match status" value="1"/>
</dbReference>
<proteinExistence type="predicted"/>
<feature type="domain" description="A20-type" evidence="5">
    <location>
        <begin position="13"/>
        <end position="47"/>
    </location>
</feature>
<dbReference type="SUPFAM" id="SSF109993">
    <property type="entry name" value="VPS9 domain"/>
    <property type="match status" value="1"/>
</dbReference>
<feature type="compositionally biased region" description="Basic and acidic residues" evidence="4">
    <location>
        <begin position="85"/>
        <end position="94"/>
    </location>
</feature>
<dbReference type="PANTHER" id="PTHR23101">
    <property type="entry name" value="RAB GDP/GTP EXCHANGE FACTOR"/>
    <property type="match status" value="1"/>
</dbReference>
<sequence length="438" mass="49543">MSQKSERRGIRLDQSELLCKKGCGYYGNAAWQGLCSKCYREEYQSARQKQIQDDWELAERLQREEEEAYAKSQEAPSQPSLKSSSRSEERKSNEKMSTVTTVKKFFSPSLRNIVPWKESSEAQAPPGVSGSRQSSVEIDLNTREFIDFLRTLQQKPSREIYQQSQAFTQSVARRKNLRADELSECIQDFYQSLSDRLLLHFKGSTDMVEHVMDQVERYIITDLYKAGLFVQTTDDKKKDLAIQKRISVVKAISDLIEMDSMRVPGAKLACVTRCSKHIFNAIKITKKQPASADDFLPTLIYMCCAVTFIEKLDAQSLNLSQEEFEGYMLGQLSPSRSDTGGLSQMCRRVQGAGVAELDLLSGLDQQQDRLMDKAQRLETDLIDWQSSVQHDVQDIMDQYPLDTGPSTSSSATTNSAIDSDNVDNDRLPPPLQPQVFAG</sequence>
<dbReference type="SUPFAM" id="SSF57716">
    <property type="entry name" value="Glucocorticoid receptor-like (DNA-binding domain)"/>
    <property type="match status" value="1"/>
</dbReference>
<evidence type="ECO:0000313" key="6">
    <source>
        <dbReference type="EMBL" id="KAG9348335.1"/>
    </source>
</evidence>
<keyword evidence="2" id="KW-0863">Zinc-finger</keyword>
<evidence type="ECO:0000256" key="4">
    <source>
        <dbReference type="SAM" id="MobiDB-lite"/>
    </source>
</evidence>
<dbReference type="InterPro" id="IPR037191">
    <property type="entry name" value="VPS9_dom_sf"/>
</dbReference>
<keyword evidence="7" id="KW-1185">Reference proteome</keyword>
<name>A0A8T2P6Z6_9TELE</name>